<feature type="transmembrane region" description="Helical" evidence="1">
    <location>
        <begin position="330"/>
        <end position="353"/>
    </location>
</feature>
<evidence type="ECO:0000313" key="3">
    <source>
        <dbReference type="Proteomes" id="UP000620139"/>
    </source>
</evidence>
<feature type="transmembrane region" description="Helical" evidence="1">
    <location>
        <begin position="278"/>
        <end position="295"/>
    </location>
</feature>
<gene>
    <name evidence="2" type="ORF">I7X43_04285</name>
</gene>
<feature type="transmembrane region" description="Helical" evidence="1">
    <location>
        <begin position="123"/>
        <end position="143"/>
    </location>
</feature>
<dbReference type="Proteomes" id="UP000620139">
    <property type="component" value="Unassembled WGS sequence"/>
</dbReference>
<dbReference type="AlphaFoldDB" id="A0A931NA41"/>
<feature type="transmembrane region" description="Helical" evidence="1">
    <location>
        <begin position="98"/>
        <end position="117"/>
    </location>
</feature>
<proteinExistence type="predicted"/>
<evidence type="ECO:0000313" key="2">
    <source>
        <dbReference type="EMBL" id="MBH9552063.1"/>
    </source>
</evidence>
<evidence type="ECO:0000256" key="1">
    <source>
        <dbReference type="SAM" id="Phobius"/>
    </source>
</evidence>
<keyword evidence="1" id="KW-0812">Transmembrane</keyword>
<reference evidence="2" key="1">
    <citation type="submission" date="2020-12" db="EMBL/GenBank/DDBJ databases">
        <title>The genome sequence of Inhella sp. 4Y17.</title>
        <authorList>
            <person name="Liu Y."/>
        </authorList>
    </citation>
    <scope>NUCLEOTIDE SEQUENCE</scope>
    <source>
        <strain evidence="2">4Y10</strain>
    </source>
</reference>
<feature type="transmembrane region" description="Helical" evidence="1">
    <location>
        <begin position="302"/>
        <end position="324"/>
    </location>
</feature>
<feature type="transmembrane region" description="Helical" evidence="1">
    <location>
        <begin position="224"/>
        <end position="250"/>
    </location>
</feature>
<accession>A0A931NA41</accession>
<comment type="caution">
    <text evidence="2">The sequence shown here is derived from an EMBL/GenBank/DDBJ whole genome shotgun (WGS) entry which is preliminary data.</text>
</comment>
<name>A0A931NA41_9BURK</name>
<feature type="transmembrane region" description="Helical" evidence="1">
    <location>
        <begin position="186"/>
        <end position="212"/>
    </location>
</feature>
<sequence>MDIRDTSLKPNGRAGSAGAWVTWLLLMAVLVLKYHGLWVAYWRADDPALLHYAMQTSWAAPFLDPASWHQISGSNLTPWLIFSLKLDLALFGLNPSAFYAHQLLAMAALLSVAVRLLQRWVPLPWVAMGLGLFVIAPPTASVVEALMTRHYLEGLLAALLALWAFVRADEARSLGARSAVIWSWQVVSWVAYVVALTAKEVYAPLPLLLLVWPMRTDRRGLRVLPFWVILGLYLGWRRLMLGVVSGGYAASETWLVESALVAFGHTLQRLPALMWGEWWGVPLGLTFLASLWVLGCRLRRAVPAMVLGLIAVAPLLPLSIYPGVTAPDRYLFLPVFLLNVGVLSLVGQACAALPERARWALGVLFGLAWGVPTAVHEARQAQARGALAQEYDVQGRYLWAHEDGETYIPSEVLLNTYLYADQLCRIKAQAGVTCPTALMLGHDLPAPGAAAVRAYEAGHMRVLDPAQVRQRLALEGKVALQAQWSLQAGVLRWRLEADVPGAFAVVSREFGRYWLPAEGSLRTGLKGLEFRLLHVDVAGRVGSSPLLRLTHGEFWCLRVPAAPSNGDCPLVPK</sequence>
<organism evidence="2 3">
    <name type="scientific">Inhella gelatinilytica</name>
    <dbReference type="NCBI Taxonomy" id="2795030"/>
    <lineage>
        <taxon>Bacteria</taxon>
        <taxon>Pseudomonadati</taxon>
        <taxon>Pseudomonadota</taxon>
        <taxon>Betaproteobacteria</taxon>
        <taxon>Burkholderiales</taxon>
        <taxon>Sphaerotilaceae</taxon>
        <taxon>Inhella</taxon>
    </lineage>
</organism>
<feature type="transmembrane region" description="Helical" evidence="1">
    <location>
        <begin position="20"/>
        <end position="41"/>
    </location>
</feature>
<protein>
    <submittedName>
        <fullName evidence="2">Uncharacterized protein</fullName>
    </submittedName>
</protein>
<keyword evidence="1" id="KW-1133">Transmembrane helix</keyword>
<dbReference type="RefSeq" id="WP_198099643.1">
    <property type="nucleotide sequence ID" value="NZ_JAEDAL010000001.1"/>
</dbReference>
<keyword evidence="3" id="KW-1185">Reference proteome</keyword>
<dbReference type="EMBL" id="JAEDAL010000001">
    <property type="protein sequence ID" value="MBH9552063.1"/>
    <property type="molecule type" value="Genomic_DNA"/>
</dbReference>
<keyword evidence="1" id="KW-0472">Membrane</keyword>